<organism evidence="2 3">
    <name type="scientific">Weissella paramesenteroides ATCC 33313</name>
    <dbReference type="NCBI Taxonomy" id="585506"/>
    <lineage>
        <taxon>Bacteria</taxon>
        <taxon>Bacillati</taxon>
        <taxon>Bacillota</taxon>
        <taxon>Bacilli</taxon>
        <taxon>Lactobacillales</taxon>
        <taxon>Lactobacillaceae</taxon>
        <taxon>Weissella</taxon>
    </lineage>
</organism>
<dbReference type="AlphaFoldDB" id="C5RA70"/>
<protein>
    <submittedName>
        <fullName evidence="2">Uncharacterized protein</fullName>
    </submittedName>
</protein>
<keyword evidence="3" id="KW-1185">Reference proteome</keyword>
<dbReference type="Proteomes" id="UP000004528">
    <property type="component" value="Unassembled WGS sequence"/>
</dbReference>
<dbReference type="eggNOG" id="ENOG5033EEI">
    <property type="taxonomic scope" value="Bacteria"/>
</dbReference>
<dbReference type="STRING" id="585506.HMPREF0877_0865"/>
<sequence>MAEEVNNNESTEQEKQNQPDEPKTLTQSELDRLMDKHAAKALEKQQAEFEKKLNDALEKGKSEGERLAQMSAEQKAQEEAKQRLKELEDKEHELNQRELKVTVASTLKERELPTDLADYLVELGDADKISNVVDGLQQAVQQGINDGITKRLRQKSPQNGATQFGDDIDKKEFDAMTAAERATLFAQNKELFNKLTEA</sequence>
<name>C5RA70_WEIPA</name>
<evidence type="ECO:0000313" key="3">
    <source>
        <dbReference type="Proteomes" id="UP000004528"/>
    </source>
</evidence>
<dbReference type="RefSeq" id="WP_002828439.1">
    <property type="nucleotide sequence ID" value="NZ_GG697130.1"/>
</dbReference>
<proteinExistence type="predicted"/>
<dbReference type="EMBL" id="ACKU01000012">
    <property type="protein sequence ID" value="EER74924.1"/>
    <property type="molecule type" value="Genomic_DNA"/>
</dbReference>
<feature type="compositionally biased region" description="Polar residues" evidence="1">
    <location>
        <begin position="1"/>
        <end position="10"/>
    </location>
</feature>
<dbReference type="Pfam" id="PF14265">
    <property type="entry name" value="DUF4355"/>
    <property type="match status" value="1"/>
</dbReference>
<accession>C5RA70</accession>
<feature type="compositionally biased region" description="Basic and acidic residues" evidence="1">
    <location>
        <begin position="12"/>
        <end position="26"/>
    </location>
</feature>
<dbReference type="InterPro" id="IPR025580">
    <property type="entry name" value="Gp46"/>
</dbReference>
<feature type="region of interest" description="Disordered" evidence="1">
    <location>
        <begin position="59"/>
        <end position="91"/>
    </location>
</feature>
<reference evidence="2 3" key="1">
    <citation type="submission" date="2009-04" db="EMBL/GenBank/DDBJ databases">
        <authorList>
            <person name="Qin X."/>
            <person name="Bachman B."/>
            <person name="Battles P."/>
            <person name="Bell A."/>
            <person name="Bess C."/>
            <person name="Bickham C."/>
            <person name="Chaboub L."/>
            <person name="Chen D."/>
            <person name="Coyle M."/>
            <person name="Deiros D.R."/>
            <person name="Dinh H."/>
            <person name="Forbes L."/>
            <person name="Fowler G."/>
            <person name="Francisco L."/>
            <person name="Fu Q."/>
            <person name="Gubbala S."/>
            <person name="Hale W."/>
            <person name="Han Y."/>
            <person name="Hemphill L."/>
            <person name="Highlander S.K."/>
            <person name="Hirani K."/>
            <person name="Hogues M."/>
            <person name="Jackson L."/>
            <person name="Jakkamsetti A."/>
            <person name="Javaid M."/>
            <person name="Jiang H."/>
            <person name="Korchina V."/>
            <person name="Kovar C."/>
            <person name="Lara F."/>
            <person name="Lee S."/>
            <person name="Mata R."/>
            <person name="Mathew T."/>
            <person name="Moen C."/>
            <person name="Morales K."/>
            <person name="Munidasa M."/>
            <person name="Nazareth L."/>
            <person name="Ngo R."/>
            <person name="Nguyen L."/>
            <person name="Okwuonu G."/>
            <person name="Ongeri F."/>
            <person name="Patil S."/>
            <person name="Petrosino J."/>
            <person name="Pham C."/>
            <person name="Pham P."/>
            <person name="Pu L.-L."/>
            <person name="Puazo M."/>
            <person name="Raj R."/>
            <person name="Reid J."/>
            <person name="Rouhana J."/>
            <person name="Saada N."/>
            <person name="Shang Y."/>
            <person name="Simmons D."/>
            <person name="Thornton R."/>
            <person name="Warren J."/>
            <person name="Weissenberger G."/>
            <person name="Zhang J."/>
            <person name="Zhang L."/>
            <person name="Zhou C."/>
            <person name="Zhu D."/>
            <person name="Muzny D."/>
            <person name="Worley K."/>
            <person name="Gibbs R."/>
        </authorList>
    </citation>
    <scope>NUCLEOTIDE SEQUENCE [LARGE SCALE GENOMIC DNA]</scope>
    <source>
        <strain evidence="2 3">ATCC 33313</strain>
    </source>
</reference>
<dbReference type="HOGENOM" id="CLU_110176_1_0_9"/>
<feature type="region of interest" description="Disordered" evidence="1">
    <location>
        <begin position="1"/>
        <end position="26"/>
    </location>
</feature>
<feature type="compositionally biased region" description="Basic and acidic residues" evidence="1">
    <location>
        <begin position="75"/>
        <end position="91"/>
    </location>
</feature>
<gene>
    <name evidence="2" type="ORF">HMPREF0877_0865</name>
</gene>
<evidence type="ECO:0000256" key="1">
    <source>
        <dbReference type="SAM" id="MobiDB-lite"/>
    </source>
</evidence>
<comment type="caution">
    <text evidence="2">The sequence shown here is derived from an EMBL/GenBank/DDBJ whole genome shotgun (WGS) entry which is preliminary data.</text>
</comment>
<evidence type="ECO:0000313" key="2">
    <source>
        <dbReference type="EMBL" id="EER74924.1"/>
    </source>
</evidence>